<evidence type="ECO:0000313" key="3">
    <source>
        <dbReference type="Proteomes" id="UP000807115"/>
    </source>
</evidence>
<comment type="caution">
    <text evidence="2">The sequence shown here is derived from an EMBL/GenBank/DDBJ whole genome shotgun (WGS) entry which is preliminary data.</text>
</comment>
<accession>A0A921RWF8</accession>
<dbReference type="EMBL" id="CM027680">
    <property type="protein sequence ID" value="KAG0546921.1"/>
    <property type="molecule type" value="Genomic_DNA"/>
</dbReference>
<evidence type="ECO:0000313" key="2">
    <source>
        <dbReference type="EMBL" id="KAG0546921.1"/>
    </source>
</evidence>
<organism evidence="2 3">
    <name type="scientific">Sorghum bicolor</name>
    <name type="common">Sorghum</name>
    <name type="synonym">Sorghum vulgare</name>
    <dbReference type="NCBI Taxonomy" id="4558"/>
    <lineage>
        <taxon>Eukaryota</taxon>
        <taxon>Viridiplantae</taxon>
        <taxon>Streptophyta</taxon>
        <taxon>Embryophyta</taxon>
        <taxon>Tracheophyta</taxon>
        <taxon>Spermatophyta</taxon>
        <taxon>Magnoliopsida</taxon>
        <taxon>Liliopsida</taxon>
        <taxon>Poales</taxon>
        <taxon>Poaceae</taxon>
        <taxon>PACMAD clade</taxon>
        <taxon>Panicoideae</taxon>
        <taxon>Andropogonodae</taxon>
        <taxon>Andropogoneae</taxon>
        <taxon>Sorghinae</taxon>
        <taxon>Sorghum</taxon>
    </lineage>
</organism>
<dbReference type="AlphaFoldDB" id="A0A921RWF8"/>
<gene>
    <name evidence="2" type="ORF">BDA96_01G035000</name>
</gene>
<evidence type="ECO:0000256" key="1">
    <source>
        <dbReference type="SAM" id="MobiDB-lite"/>
    </source>
</evidence>
<sequence>MYSKWVKPQNLPFSNNLRPKPKQAPDIKKKEETTPQATVASRGSSSAPERTEPPPALTCREDAPPPPPPLRIPAWVNPRHRPDSRLLPRPTLHRVTRPLPPLPAFFEEIDDLGWDWSLYGVIGAAPGISAARLLASSSSRDHQSTTAPNICVLLQTGGIFGCRLGR</sequence>
<name>A0A921RWF8_SORBI</name>
<dbReference type="Proteomes" id="UP000807115">
    <property type="component" value="Chromosome 1"/>
</dbReference>
<feature type="region of interest" description="Disordered" evidence="1">
    <location>
        <begin position="1"/>
        <end position="87"/>
    </location>
</feature>
<reference evidence="2" key="1">
    <citation type="journal article" date="2019" name="BMC Genomics">
        <title>A new reference genome for Sorghum bicolor reveals high levels of sequence similarity between sweet and grain genotypes: implications for the genetics of sugar metabolism.</title>
        <authorList>
            <person name="Cooper E.A."/>
            <person name="Brenton Z.W."/>
            <person name="Flinn B.S."/>
            <person name="Jenkins J."/>
            <person name="Shu S."/>
            <person name="Flowers D."/>
            <person name="Luo F."/>
            <person name="Wang Y."/>
            <person name="Xia P."/>
            <person name="Barry K."/>
            <person name="Daum C."/>
            <person name="Lipzen A."/>
            <person name="Yoshinaga Y."/>
            <person name="Schmutz J."/>
            <person name="Saski C."/>
            <person name="Vermerris W."/>
            <person name="Kresovich S."/>
        </authorList>
    </citation>
    <scope>NUCLEOTIDE SEQUENCE</scope>
</reference>
<feature type="compositionally biased region" description="Polar residues" evidence="1">
    <location>
        <begin position="34"/>
        <end position="48"/>
    </location>
</feature>
<reference evidence="2" key="2">
    <citation type="submission" date="2020-10" db="EMBL/GenBank/DDBJ databases">
        <authorList>
            <person name="Cooper E.A."/>
            <person name="Brenton Z.W."/>
            <person name="Flinn B.S."/>
            <person name="Jenkins J."/>
            <person name="Shu S."/>
            <person name="Flowers D."/>
            <person name="Luo F."/>
            <person name="Wang Y."/>
            <person name="Xia P."/>
            <person name="Barry K."/>
            <person name="Daum C."/>
            <person name="Lipzen A."/>
            <person name="Yoshinaga Y."/>
            <person name="Schmutz J."/>
            <person name="Saski C."/>
            <person name="Vermerris W."/>
            <person name="Kresovich S."/>
        </authorList>
    </citation>
    <scope>NUCLEOTIDE SEQUENCE</scope>
</reference>
<proteinExistence type="predicted"/>
<feature type="compositionally biased region" description="Basic and acidic residues" evidence="1">
    <location>
        <begin position="23"/>
        <end position="33"/>
    </location>
</feature>
<protein>
    <submittedName>
        <fullName evidence="2">Uncharacterized protein</fullName>
    </submittedName>
</protein>